<dbReference type="Proteomes" id="UP000784294">
    <property type="component" value="Unassembled WGS sequence"/>
</dbReference>
<sequence>MPPAPACAPGPVGWLLTACLRRDPAARPPASLVADVLHVWCLLRHLHRRHRRQHQNRQGSHASASIPSYSHKNRHEVGSFSCNSGQSGQKSDILLSDESSIPCRVGVDAVSPWLGSEASTTDIPLASPRRSRQEQQRVRPLSGYEEYSGPLLDSLPQDDLLTVNTCQLVMNTLLSIFEYSFV</sequence>
<evidence type="ECO:0000313" key="3">
    <source>
        <dbReference type="Proteomes" id="UP000784294"/>
    </source>
</evidence>
<evidence type="ECO:0000256" key="1">
    <source>
        <dbReference type="SAM" id="MobiDB-lite"/>
    </source>
</evidence>
<protein>
    <submittedName>
        <fullName evidence="2">Uncharacterized protein</fullName>
    </submittedName>
</protein>
<feature type="region of interest" description="Disordered" evidence="1">
    <location>
        <begin position="51"/>
        <end position="88"/>
    </location>
</feature>
<dbReference type="AlphaFoldDB" id="A0A448XSA6"/>
<gene>
    <name evidence="2" type="ORF">PXEA_LOCUS37205</name>
</gene>
<feature type="region of interest" description="Disordered" evidence="1">
    <location>
        <begin position="120"/>
        <end position="145"/>
    </location>
</feature>
<feature type="compositionally biased region" description="Polar residues" evidence="1">
    <location>
        <begin position="59"/>
        <end position="70"/>
    </location>
</feature>
<keyword evidence="3" id="KW-1185">Reference proteome</keyword>
<accession>A0A448XSA6</accession>
<organism evidence="2 3">
    <name type="scientific">Protopolystoma xenopodis</name>
    <dbReference type="NCBI Taxonomy" id="117903"/>
    <lineage>
        <taxon>Eukaryota</taxon>
        <taxon>Metazoa</taxon>
        <taxon>Spiralia</taxon>
        <taxon>Lophotrochozoa</taxon>
        <taxon>Platyhelminthes</taxon>
        <taxon>Monogenea</taxon>
        <taxon>Polyopisthocotylea</taxon>
        <taxon>Polystomatidea</taxon>
        <taxon>Polystomatidae</taxon>
        <taxon>Protopolystoma</taxon>
    </lineage>
</organism>
<dbReference type="EMBL" id="CAAALY010284940">
    <property type="protein sequence ID" value="VEL43765.1"/>
    <property type="molecule type" value="Genomic_DNA"/>
</dbReference>
<reference evidence="2" key="1">
    <citation type="submission" date="2018-11" db="EMBL/GenBank/DDBJ databases">
        <authorList>
            <consortium name="Pathogen Informatics"/>
        </authorList>
    </citation>
    <scope>NUCLEOTIDE SEQUENCE</scope>
</reference>
<comment type="caution">
    <text evidence="2">The sequence shown here is derived from an EMBL/GenBank/DDBJ whole genome shotgun (WGS) entry which is preliminary data.</text>
</comment>
<dbReference type="OrthoDB" id="6287536at2759"/>
<proteinExistence type="predicted"/>
<name>A0A448XSA6_9PLAT</name>
<evidence type="ECO:0000313" key="2">
    <source>
        <dbReference type="EMBL" id="VEL43765.1"/>
    </source>
</evidence>